<gene>
    <name evidence="2" type="ORF">WH47_09077</name>
</gene>
<dbReference type="EMBL" id="KQ414914">
    <property type="protein sequence ID" value="KOC59555.1"/>
    <property type="molecule type" value="Genomic_DNA"/>
</dbReference>
<proteinExistence type="predicted"/>
<reference evidence="2 3" key="1">
    <citation type="submission" date="2015-07" db="EMBL/GenBank/DDBJ databases">
        <title>The genome of Habropoda laboriosa.</title>
        <authorList>
            <person name="Pan H."/>
            <person name="Kapheim K."/>
        </authorList>
    </citation>
    <scope>NUCLEOTIDE SEQUENCE [LARGE SCALE GENOMIC DNA]</scope>
    <source>
        <strain evidence="2">0110345459</strain>
    </source>
</reference>
<dbReference type="AlphaFoldDB" id="A0A0L7QLS2"/>
<dbReference type="OrthoDB" id="7682600at2759"/>
<dbReference type="Proteomes" id="UP000053825">
    <property type="component" value="Unassembled WGS sequence"/>
</dbReference>
<organism evidence="2 3">
    <name type="scientific">Habropoda laboriosa</name>
    <dbReference type="NCBI Taxonomy" id="597456"/>
    <lineage>
        <taxon>Eukaryota</taxon>
        <taxon>Metazoa</taxon>
        <taxon>Ecdysozoa</taxon>
        <taxon>Arthropoda</taxon>
        <taxon>Hexapoda</taxon>
        <taxon>Insecta</taxon>
        <taxon>Pterygota</taxon>
        <taxon>Neoptera</taxon>
        <taxon>Endopterygota</taxon>
        <taxon>Hymenoptera</taxon>
        <taxon>Apocrita</taxon>
        <taxon>Aculeata</taxon>
        <taxon>Apoidea</taxon>
        <taxon>Anthophila</taxon>
        <taxon>Apidae</taxon>
        <taxon>Habropoda</taxon>
    </lineage>
</organism>
<feature type="region of interest" description="Disordered" evidence="1">
    <location>
        <begin position="72"/>
        <end position="128"/>
    </location>
</feature>
<evidence type="ECO:0000313" key="3">
    <source>
        <dbReference type="Proteomes" id="UP000053825"/>
    </source>
</evidence>
<feature type="compositionally biased region" description="Basic and acidic residues" evidence="1">
    <location>
        <begin position="212"/>
        <end position="226"/>
    </location>
</feature>
<feature type="compositionally biased region" description="Low complexity" evidence="1">
    <location>
        <begin position="99"/>
        <end position="112"/>
    </location>
</feature>
<feature type="region of interest" description="Disordered" evidence="1">
    <location>
        <begin position="178"/>
        <end position="226"/>
    </location>
</feature>
<evidence type="ECO:0000256" key="1">
    <source>
        <dbReference type="SAM" id="MobiDB-lite"/>
    </source>
</evidence>
<name>A0A0L7QLS2_9HYME</name>
<evidence type="ECO:0000313" key="2">
    <source>
        <dbReference type="EMBL" id="KOC59555.1"/>
    </source>
</evidence>
<feature type="compositionally biased region" description="Low complexity" evidence="1">
    <location>
        <begin position="73"/>
        <end position="84"/>
    </location>
</feature>
<sequence length="302" mass="35304">MNELEMIQELELLLQLVITLKKILLIALISTAAAQEQKVHRATGAQQSQIKYQDPNGLKIDWKFFSPQNQWRSQLQNSQPPQQQEVVHRQQATLSRPPQSQLVQVDQEQIQQRSYLQPHAQPEAQSELDQVQYKSYVQPQVVEAPQDPNQPQYRGYNEPPAHVKQVLDNYKEQRPYVEQSPFGYSPNDAVPQQYEQQSPNAELPHYEQPSESFEHIEQQKSRRDKDMPRELQQLLQFQAQLPYDVIANSISYRPKKLFIPKLLSSDAKGPYNYRSKVYYVDNGRYDDASQPIKPVEEEQRHS</sequence>
<keyword evidence="3" id="KW-1185">Reference proteome</keyword>
<protein>
    <submittedName>
        <fullName evidence="2">Uncharacterized protein</fullName>
    </submittedName>
</protein>
<accession>A0A0L7QLS2</accession>